<feature type="compositionally biased region" description="Polar residues" evidence="1">
    <location>
        <begin position="109"/>
        <end position="132"/>
    </location>
</feature>
<dbReference type="Proteomes" id="UP001516400">
    <property type="component" value="Unassembled WGS sequence"/>
</dbReference>
<dbReference type="AlphaFoldDB" id="A0ABD2N5Y7"/>
<gene>
    <name evidence="2" type="ORF">HHI36_015140</name>
</gene>
<keyword evidence="3" id="KW-1185">Reference proteome</keyword>
<evidence type="ECO:0000313" key="3">
    <source>
        <dbReference type="Proteomes" id="UP001516400"/>
    </source>
</evidence>
<protein>
    <submittedName>
        <fullName evidence="2">Uncharacterized protein</fullName>
    </submittedName>
</protein>
<sequence length="203" mass="23214">MQNSQFLVLEDQDLIQIAIDTLNPSSNNSLTDTSTINELNETFVICNNLDTDEMFTPLNNIPLFKVQNARVNQIEQYNVSDINVMESESSHVNYDVLTEITNEHEANAPENNTFSADDEQLNTSPETETENLSDVAPENEANCSGRNRRLKEKKRHLLGETYEGIRKNEGKHEWRKTVMGERCQSSKCRKTNGFLTNNPMRKD</sequence>
<dbReference type="EMBL" id="JABFTP020000062">
    <property type="protein sequence ID" value="KAL3273710.1"/>
    <property type="molecule type" value="Genomic_DNA"/>
</dbReference>
<reference evidence="2 3" key="1">
    <citation type="journal article" date="2021" name="BMC Biol.">
        <title>Horizontally acquired antibacterial genes associated with adaptive radiation of ladybird beetles.</title>
        <authorList>
            <person name="Li H.S."/>
            <person name="Tang X.F."/>
            <person name="Huang Y.H."/>
            <person name="Xu Z.Y."/>
            <person name="Chen M.L."/>
            <person name="Du X.Y."/>
            <person name="Qiu B.Y."/>
            <person name="Chen P.T."/>
            <person name="Zhang W."/>
            <person name="Slipinski A."/>
            <person name="Escalona H.E."/>
            <person name="Waterhouse R.M."/>
            <person name="Zwick A."/>
            <person name="Pang H."/>
        </authorList>
    </citation>
    <scope>NUCLEOTIDE SEQUENCE [LARGE SCALE GENOMIC DNA]</scope>
    <source>
        <strain evidence="2">SYSU2018</strain>
    </source>
</reference>
<evidence type="ECO:0000256" key="1">
    <source>
        <dbReference type="SAM" id="MobiDB-lite"/>
    </source>
</evidence>
<proteinExistence type="predicted"/>
<comment type="caution">
    <text evidence="2">The sequence shown here is derived from an EMBL/GenBank/DDBJ whole genome shotgun (WGS) entry which is preliminary data.</text>
</comment>
<accession>A0ABD2N5Y7</accession>
<evidence type="ECO:0000313" key="2">
    <source>
        <dbReference type="EMBL" id="KAL3273710.1"/>
    </source>
</evidence>
<feature type="region of interest" description="Disordered" evidence="1">
    <location>
        <begin position="106"/>
        <end position="150"/>
    </location>
</feature>
<name>A0ABD2N5Y7_9CUCU</name>
<organism evidence="2 3">
    <name type="scientific">Cryptolaemus montrouzieri</name>
    <dbReference type="NCBI Taxonomy" id="559131"/>
    <lineage>
        <taxon>Eukaryota</taxon>
        <taxon>Metazoa</taxon>
        <taxon>Ecdysozoa</taxon>
        <taxon>Arthropoda</taxon>
        <taxon>Hexapoda</taxon>
        <taxon>Insecta</taxon>
        <taxon>Pterygota</taxon>
        <taxon>Neoptera</taxon>
        <taxon>Endopterygota</taxon>
        <taxon>Coleoptera</taxon>
        <taxon>Polyphaga</taxon>
        <taxon>Cucujiformia</taxon>
        <taxon>Coccinelloidea</taxon>
        <taxon>Coccinellidae</taxon>
        <taxon>Scymninae</taxon>
        <taxon>Scymnini</taxon>
        <taxon>Cryptolaemus</taxon>
    </lineage>
</organism>